<dbReference type="RefSeq" id="WP_262599617.1">
    <property type="nucleotide sequence ID" value="NZ_CP103300.1"/>
</dbReference>
<dbReference type="EMBL" id="CP103300">
    <property type="protein sequence ID" value="UYM17147.1"/>
    <property type="molecule type" value="Genomic_DNA"/>
</dbReference>
<dbReference type="InterPro" id="IPR051798">
    <property type="entry name" value="Class-II_PLP-Dep_Aminotrans"/>
</dbReference>
<evidence type="ECO:0000259" key="6">
    <source>
        <dbReference type="Pfam" id="PF00155"/>
    </source>
</evidence>
<dbReference type="Proteomes" id="UP001163255">
    <property type="component" value="Chromosome"/>
</dbReference>
<evidence type="ECO:0000256" key="2">
    <source>
        <dbReference type="ARBA" id="ARBA00012224"/>
    </source>
</evidence>
<dbReference type="EC" id="4.4.1.13" evidence="2"/>
<dbReference type="InterPro" id="IPR015424">
    <property type="entry name" value="PyrdxlP-dep_Trfase"/>
</dbReference>
<dbReference type="InterPro" id="IPR015422">
    <property type="entry name" value="PyrdxlP-dep_Trfase_small"/>
</dbReference>
<comment type="similarity">
    <text evidence="5">Belongs to the class-II pyridoxal-phosphate-dependent aminotransferase family. MalY/PatB cystathionine beta-lyase subfamily.</text>
</comment>
<evidence type="ECO:0000256" key="4">
    <source>
        <dbReference type="ARBA" id="ARBA00023239"/>
    </source>
</evidence>
<dbReference type="InterPro" id="IPR015421">
    <property type="entry name" value="PyrdxlP-dep_Trfase_major"/>
</dbReference>
<dbReference type="InterPro" id="IPR004839">
    <property type="entry name" value="Aminotransferase_I/II_large"/>
</dbReference>
<evidence type="ECO:0000256" key="3">
    <source>
        <dbReference type="ARBA" id="ARBA00022898"/>
    </source>
</evidence>
<evidence type="ECO:0000256" key="5">
    <source>
        <dbReference type="ARBA" id="ARBA00037974"/>
    </source>
</evidence>
<accession>A0ABY6GX53</accession>
<name>A0ABY6GX53_9GAMM</name>
<comment type="cofactor">
    <cofactor evidence="1">
        <name>pyridoxal 5'-phosphate</name>
        <dbReference type="ChEBI" id="CHEBI:597326"/>
    </cofactor>
</comment>
<evidence type="ECO:0000256" key="1">
    <source>
        <dbReference type="ARBA" id="ARBA00001933"/>
    </source>
</evidence>
<dbReference type="CDD" id="cd00609">
    <property type="entry name" value="AAT_like"/>
    <property type="match status" value="1"/>
</dbReference>
<dbReference type="Gene3D" id="3.40.640.10">
    <property type="entry name" value="Type I PLP-dependent aspartate aminotransferase-like (Major domain)"/>
    <property type="match status" value="1"/>
</dbReference>
<dbReference type="Gene3D" id="3.90.1150.10">
    <property type="entry name" value="Aspartate Aminotransferase, domain 1"/>
    <property type="match status" value="1"/>
</dbReference>
<organism evidence="7 8">
    <name type="scientific">Endozoicomonas euniceicola</name>
    <dbReference type="NCBI Taxonomy" id="1234143"/>
    <lineage>
        <taxon>Bacteria</taxon>
        <taxon>Pseudomonadati</taxon>
        <taxon>Pseudomonadota</taxon>
        <taxon>Gammaproteobacteria</taxon>
        <taxon>Oceanospirillales</taxon>
        <taxon>Endozoicomonadaceae</taxon>
        <taxon>Endozoicomonas</taxon>
    </lineage>
</organism>
<evidence type="ECO:0000313" key="8">
    <source>
        <dbReference type="Proteomes" id="UP001163255"/>
    </source>
</evidence>
<gene>
    <name evidence="7" type="ORF">NX720_04280</name>
</gene>
<feature type="domain" description="Aminotransferase class I/classII large" evidence="6">
    <location>
        <begin position="36"/>
        <end position="378"/>
    </location>
</feature>
<protein>
    <recommendedName>
        <fullName evidence="2">cysteine-S-conjugate beta-lyase</fullName>
        <ecNumber evidence="2">4.4.1.13</ecNumber>
    </recommendedName>
</protein>
<sequence length="389" mass="44430">MSGEFNPLFDPQIDRTNTSSLKWDKYKHRDILPFWVADMDFRSAPEILEALHDRIEHGVFGYTNAGDELEELVVDRFRSLYHMDIEKEWLVWTPGLVTALNIATRSYAAEGETVAVPYPVYYPFLMAPKLSAREMIGLRWQLVNNKWQLDLEQFQQDLTNDTKLLMLCNPQNPNGRVLTREELEAIDAICQRHQLIVCSDEVHCDLILDPNCEHIPYASVSDYAREHSITLMSPSKTFNVAGFGCAFAVIPNGSLRMQFQRTRKGIVPDPDNMLIGYTAAKAAFQHGEAWRQCLLEYLRGNHELLLREINAIDGLSMAPLEATYLAWIDVSALKLDDPHGFFEEAGVGLSPGEQFGDKNFLRFNFGCNRELLKEGIRRMNRAVLTLKTI</sequence>
<keyword evidence="3" id="KW-0663">Pyridoxal phosphate</keyword>
<dbReference type="PANTHER" id="PTHR43525">
    <property type="entry name" value="PROTEIN MALY"/>
    <property type="match status" value="1"/>
</dbReference>
<proteinExistence type="inferred from homology"/>
<dbReference type="PANTHER" id="PTHR43525:SF1">
    <property type="entry name" value="PROTEIN MALY"/>
    <property type="match status" value="1"/>
</dbReference>
<keyword evidence="8" id="KW-1185">Reference proteome</keyword>
<dbReference type="Pfam" id="PF00155">
    <property type="entry name" value="Aminotran_1_2"/>
    <property type="match status" value="1"/>
</dbReference>
<dbReference type="GO" id="GO:0016829">
    <property type="term" value="F:lyase activity"/>
    <property type="evidence" value="ECO:0007669"/>
    <property type="project" value="UniProtKB-KW"/>
</dbReference>
<evidence type="ECO:0000313" key="7">
    <source>
        <dbReference type="EMBL" id="UYM17147.1"/>
    </source>
</evidence>
<reference evidence="7" key="1">
    <citation type="submission" date="2022-10" db="EMBL/GenBank/DDBJ databases">
        <title>Completed Genome Sequence of two octocoral isolated bacterium, Endozoicomonas euniceicola EF212T and Endozoicomonas gorgoniicola PS125T.</title>
        <authorList>
            <person name="Chiou Y.-J."/>
            <person name="Chen Y.-H."/>
        </authorList>
    </citation>
    <scope>NUCLEOTIDE SEQUENCE</scope>
    <source>
        <strain evidence="7">EF212</strain>
    </source>
</reference>
<dbReference type="InterPro" id="IPR027619">
    <property type="entry name" value="C-S_lyase_PatB-like"/>
</dbReference>
<dbReference type="NCBIfam" id="TIGR04350">
    <property type="entry name" value="C_S_lyase_PatB"/>
    <property type="match status" value="1"/>
</dbReference>
<keyword evidence="4 7" id="KW-0456">Lyase</keyword>
<dbReference type="SUPFAM" id="SSF53383">
    <property type="entry name" value="PLP-dependent transferases"/>
    <property type="match status" value="1"/>
</dbReference>